<evidence type="ECO:0000256" key="1">
    <source>
        <dbReference type="SAM" id="MobiDB-lite"/>
    </source>
</evidence>
<dbReference type="OrthoDB" id="3753093at2759"/>
<protein>
    <submittedName>
        <fullName evidence="2">Uncharacterized protein</fullName>
    </submittedName>
</protein>
<name>A0A9P4LSV3_9PEZI</name>
<sequence>MWILHGNVTESEDVGGGPGKSSLFFLTACHPENEPRTFARSGAPPTTLENSLEGIAFTPGRTHNRSRSPSLTAGASQHRVADVLGRLRPSGVRLTTNLELVRTRGI</sequence>
<feature type="region of interest" description="Disordered" evidence="1">
    <location>
        <begin position="58"/>
        <end position="77"/>
    </location>
</feature>
<evidence type="ECO:0000313" key="3">
    <source>
        <dbReference type="Proteomes" id="UP000799776"/>
    </source>
</evidence>
<keyword evidence="3" id="KW-1185">Reference proteome</keyword>
<evidence type="ECO:0000313" key="2">
    <source>
        <dbReference type="EMBL" id="KAF2083117.1"/>
    </source>
</evidence>
<organism evidence="2 3">
    <name type="scientific">Saccharata proteae CBS 121410</name>
    <dbReference type="NCBI Taxonomy" id="1314787"/>
    <lineage>
        <taxon>Eukaryota</taxon>
        <taxon>Fungi</taxon>
        <taxon>Dikarya</taxon>
        <taxon>Ascomycota</taxon>
        <taxon>Pezizomycotina</taxon>
        <taxon>Dothideomycetes</taxon>
        <taxon>Dothideomycetes incertae sedis</taxon>
        <taxon>Botryosphaeriales</taxon>
        <taxon>Saccharataceae</taxon>
        <taxon>Saccharata</taxon>
    </lineage>
</organism>
<dbReference type="EMBL" id="ML978934">
    <property type="protein sequence ID" value="KAF2083117.1"/>
    <property type="molecule type" value="Genomic_DNA"/>
</dbReference>
<comment type="caution">
    <text evidence="2">The sequence shown here is derived from an EMBL/GenBank/DDBJ whole genome shotgun (WGS) entry which is preliminary data.</text>
</comment>
<dbReference type="AlphaFoldDB" id="A0A9P4LSV3"/>
<reference evidence="2" key="1">
    <citation type="journal article" date="2020" name="Stud. Mycol.">
        <title>101 Dothideomycetes genomes: a test case for predicting lifestyles and emergence of pathogens.</title>
        <authorList>
            <person name="Haridas S."/>
            <person name="Albert R."/>
            <person name="Binder M."/>
            <person name="Bloem J."/>
            <person name="Labutti K."/>
            <person name="Salamov A."/>
            <person name="Andreopoulos B."/>
            <person name="Baker S."/>
            <person name="Barry K."/>
            <person name="Bills G."/>
            <person name="Bluhm B."/>
            <person name="Cannon C."/>
            <person name="Castanera R."/>
            <person name="Culley D."/>
            <person name="Daum C."/>
            <person name="Ezra D."/>
            <person name="Gonzalez J."/>
            <person name="Henrissat B."/>
            <person name="Kuo A."/>
            <person name="Liang C."/>
            <person name="Lipzen A."/>
            <person name="Lutzoni F."/>
            <person name="Magnuson J."/>
            <person name="Mondo S."/>
            <person name="Nolan M."/>
            <person name="Ohm R."/>
            <person name="Pangilinan J."/>
            <person name="Park H.-J."/>
            <person name="Ramirez L."/>
            <person name="Alfaro M."/>
            <person name="Sun H."/>
            <person name="Tritt A."/>
            <person name="Yoshinaga Y."/>
            <person name="Zwiers L.-H."/>
            <person name="Turgeon B."/>
            <person name="Goodwin S."/>
            <person name="Spatafora J."/>
            <person name="Crous P."/>
            <person name="Grigoriev I."/>
        </authorList>
    </citation>
    <scope>NUCLEOTIDE SEQUENCE</scope>
    <source>
        <strain evidence="2">CBS 121410</strain>
    </source>
</reference>
<gene>
    <name evidence="2" type="ORF">K490DRAFT_76777</name>
</gene>
<proteinExistence type="predicted"/>
<accession>A0A9P4LSV3</accession>
<dbReference type="Proteomes" id="UP000799776">
    <property type="component" value="Unassembled WGS sequence"/>
</dbReference>